<evidence type="ECO:0000256" key="5">
    <source>
        <dbReference type="ARBA" id="ARBA00022741"/>
    </source>
</evidence>
<dbReference type="CDD" id="cd04466">
    <property type="entry name" value="S1_YloQ_GTPase"/>
    <property type="match status" value="1"/>
</dbReference>
<dbReference type="Gene3D" id="3.40.50.300">
    <property type="entry name" value="P-loop containing nucleotide triphosphate hydrolases"/>
    <property type="match status" value="1"/>
</dbReference>
<keyword evidence="9 10" id="KW-0342">GTP-binding</keyword>
<comment type="cofactor">
    <cofactor evidence="10">
        <name>Zn(2+)</name>
        <dbReference type="ChEBI" id="CHEBI:29105"/>
    </cofactor>
    <text evidence="10">Binds 1 zinc ion per subunit.</text>
</comment>
<comment type="similarity">
    <text evidence="10">Belongs to the TRAFAC class YlqF/YawG GTPase family. RsgA subfamily.</text>
</comment>
<keyword evidence="8 10" id="KW-0694">RNA-binding</keyword>
<dbReference type="HAMAP" id="MF_01820">
    <property type="entry name" value="GTPase_RsgA"/>
    <property type="match status" value="1"/>
</dbReference>
<feature type="binding site" evidence="10">
    <location>
        <position position="248"/>
    </location>
    <ligand>
        <name>Zn(2+)</name>
        <dbReference type="ChEBI" id="CHEBI:29105"/>
    </ligand>
</feature>
<dbReference type="AlphaFoldDB" id="A0A9D1TH93"/>
<keyword evidence="3 10" id="KW-0479">Metal-binding</keyword>
<dbReference type="EC" id="3.6.1.-" evidence="10"/>
<proteinExistence type="inferred from homology"/>
<feature type="binding site" evidence="10">
    <location>
        <begin position="111"/>
        <end position="114"/>
    </location>
    <ligand>
        <name>GTP</name>
        <dbReference type="ChEBI" id="CHEBI:37565"/>
    </ligand>
</feature>
<dbReference type="InterPro" id="IPR030378">
    <property type="entry name" value="G_CP_dom"/>
</dbReference>
<reference evidence="13" key="2">
    <citation type="submission" date="2021-04" db="EMBL/GenBank/DDBJ databases">
        <authorList>
            <person name="Gilroy R."/>
        </authorList>
    </citation>
    <scope>NUCLEOTIDE SEQUENCE</scope>
    <source>
        <strain evidence="13">CHK193-4272</strain>
    </source>
</reference>
<keyword evidence="5 10" id="KW-0547">Nucleotide-binding</keyword>
<keyword evidence="4 10" id="KW-0699">rRNA-binding</keyword>
<dbReference type="Gene3D" id="2.40.50.140">
    <property type="entry name" value="Nucleic acid-binding proteins"/>
    <property type="match status" value="1"/>
</dbReference>
<dbReference type="InterPro" id="IPR012340">
    <property type="entry name" value="NA-bd_OB-fold"/>
</dbReference>
<keyword evidence="6 10" id="KW-0378">Hydrolase</keyword>
<dbReference type="Proteomes" id="UP000886808">
    <property type="component" value="Unassembled WGS sequence"/>
</dbReference>
<feature type="domain" description="EngC GTPase" evidence="11">
    <location>
        <begin position="71"/>
        <end position="214"/>
    </location>
</feature>
<evidence type="ECO:0000256" key="1">
    <source>
        <dbReference type="ARBA" id="ARBA00022490"/>
    </source>
</evidence>
<accession>A0A9D1TH93</accession>
<dbReference type="SUPFAM" id="SSF50249">
    <property type="entry name" value="Nucleic acid-binding proteins"/>
    <property type="match status" value="1"/>
</dbReference>
<dbReference type="Gene3D" id="1.10.40.50">
    <property type="entry name" value="Probable gtpase engc, domain 3"/>
    <property type="match status" value="1"/>
</dbReference>
<evidence type="ECO:0000256" key="8">
    <source>
        <dbReference type="ARBA" id="ARBA00022884"/>
    </source>
</evidence>
<comment type="subcellular location">
    <subcellularLocation>
        <location evidence="10">Cytoplasm</location>
    </subcellularLocation>
</comment>
<dbReference type="GO" id="GO:0046872">
    <property type="term" value="F:metal ion binding"/>
    <property type="evidence" value="ECO:0007669"/>
    <property type="project" value="UniProtKB-KW"/>
</dbReference>
<evidence type="ECO:0000256" key="3">
    <source>
        <dbReference type="ARBA" id="ARBA00022723"/>
    </source>
</evidence>
<feature type="binding site" evidence="10">
    <location>
        <position position="243"/>
    </location>
    <ligand>
        <name>Zn(2+)</name>
        <dbReference type="ChEBI" id="CHEBI:29105"/>
    </ligand>
</feature>
<evidence type="ECO:0000256" key="6">
    <source>
        <dbReference type="ARBA" id="ARBA00022801"/>
    </source>
</evidence>
<dbReference type="SUPFAM" id="SSF52540">
    <property type="entry name" value="P-loop containing nucleoside triphosphate hydrolases"/>
    <property type="match status" value="1"/>
</dbReference>
<dbReference type="GO" id="GO:0003924">
    <property type="term" value="F:GTPase activity"/>
    <property type="evidence" value="ECO:0007669"/>
    <property type="project" value="UniProtKB-UniRule"/>
</dbReference>
<comment type="function">
    <text evidence="10">One of several proteins that assist in the late maturation steps of the functional core of the 30S ribosomal subunit. Helps release RbfA from mature subunits. May play a role in the assembly of ribosomal proteins into the subunit. Circularly permuted GTPase that catalyzes slow GTP hydrolysis, GTPase activity is stimulated by the 30S ribosomal subunit.</text>
</comment>
<feature type="binding site" evidence="10">
    <location>
        <position position="256"/>
    </location>
    <ligand>
        <name>Zn(2+)</name>
        <dbReference type="ChEBI" id="CHEBI:29105"/>
    </ligand>
</feature>
<name>A0A9D1TH93_9FIRM</name>
<keyword evidence="7 10" id="KW-0862">Zinc</keyword>
<dbReference type="PANTHER" id="PTHR32120:SF11">
    <property type="entry name" value="SMALL RIBOSOMAL SUBUNIT BIOGENESIS GTPASE RSGA 1, MITOCHONDRIAL-RELATED"/>
    <property type="match status" value="1"/>
</dbReference>
<comment type="caution">
    <text evidence="13">The sequence shown here is derived from an EMBL/GenBank/DDBJ whole genome shotgun (WGS) entry which is preliminary data.</text>
</comment>
<feature type="binding site" evidence="10">
    <location>
        <position position="250"/>
    </location>
    <ligand>
        <name>Zn(2+)</name>
        <dbReference type="ChEBI" id="CHEBI:29105"/>
    </ligand>
</feature>
<dbReference type="Pfam" id="PF16745">
    <property type="entry name" value="RsgA_N"/>
    <property type="match status" value="1"/>
</dbReference>
<evidence type="ECO:0000313" key="13">
    <source>
        <dbReference type="EMBL" id="HIV61618.1"/>
    </source>
</evidence>
<evidence type="ECO:0000256" key="10">
    <source>
        <dbReference type="HAMAP-Rule" id="MF_01820"/>
    </source>
</evidence>
<reference evidence="13" key="1">
    <citation type="journal article" date="2021" name="PeerJ">
        <title>Extensive microbial diversity within the chicken gut microbiome revealed by metagenomics and culture.</title>
        <authorList>
            <person name="Gilroy R."/>
            <person name="Ravi A."/>
            <person name="Getino M."/>
            <person name="Pursley I."/>
            <person name="Horton D.L."/>
            <person name="Alikhan N.F."/>
            <person name="Baker D."/>
            <person name="Gharbi K."/>
            <person name="Hall N."/>
            <person name="Watson M."/>
            <person name="Adriaenssens E.M."/>
            <person name="Foster-Nyarko E."/>
            <person name="Jarju S."/>
            <person name="Secka A."/>
            <person name="Antonio M."/>
            <person name="Oren A."/>
            <person name="Chaudhuri R.R."/>
            <person name="La Ragione R."/>
            <person name="Hildebrand F."/>
            <person name="Pallen M.J."/>
        </authorList>
    </citation>
    <scope>NUCLEOTIDE SEQUENCE</scope>
    <source>
        <strain evidence="13">CHK193-4272</strain>
    </source>
</reference>
<dbReference type="InterPro" id="IPR010914">
    <property type="entry name" value="RsgA_GTPase_dom"/>
</dbReference>
<feature type="domain" description="CP-type G" evidence="12">
    <location>
        <begin position="62"/>
        <end position="216"/>
    </location>
</feature>
<dbReference type="GO" id="GO:0042274">
    <property type="term" value="P:ribosomal small subunit biogenesis"/>
    <property type="evidence" value="ECO:0007669"/>
    <property type="project" value="UniProtKB-UniRule"/>
</dbReference>
<comment type="subunit">
    <text evidence="10">Monomer. Associates with 30S ribosomal subunit, binds 16S rRNA.</text>
</comment>
<evidence type="ECO:0000259" key="11">
    <source>
        <dbReference type="PROSITE" id="PS50936"/>
    </source>
</evidence>
<dbReference type="InterPro" id="IPR004881">
    <property type="entry name" value="Ribosome_biogen_GTPase_RsgA"/>
</dbReference>
<evidence type="ECO:0000256" key="4">
    <source>
        <dbReference type="ARBA" id="ARBA00022730"/>
    </source>
</evidence>
<dbReference type="GO" id="GO:0005737">
    <property type="term" value="C:cytoplasm"/>
    <property type="evidence" value="ECO:0007669"/>
    <property type="project" value="UniProtKB-SubCell"/>
</dbReference>
<dbReference type="InterPro" id="IPR027417">
    <property type="entry name" value="P-loop_NTPase"/>
</dbReference>
<dbReference type="GO" id="GO:0005525">
    <property type="term" value="F:GTP binding"/>
    <property type="evidence" value="ECO:0007669"/>
    <property type="project" value="UniProtKB-UniRule"/>
</dbReference>
<sequence length="296" mass="32456">MTGTIIKGIGGFYYVDTADGIIECKARGKFRKTVGKPIIGDKVTVAVQNDGTGYLLEIQSRTNQLIRPALSNIDLLIAVVSAAPPVTDPFLIDKVIAIAENKNISPMVVINKIDINPADKLFKIYKQAGIDVLRVSANTGEGVGDLKDRLKCKISAFAGNSGVGKSSLLNRLIPDFSAQVGNISDRIGRGKHTTRHIELVPFEDGYIADTPGFSSFDTEQMDLVLREDLQYAFREFEPYIGQCKFTGCAHVKEKGCAILQAVENGEISQSRHESYKKLYESVKDLKKWELGKDAGR</sequence>
<dbReference type="CDD" id="cd01854">
    <property type="entry name" value="YjeQ_EngC"/>
    <property type="match status" value="1"/>
</dbReference>
<dbReference type="PROSITE" id="PS51721">
    <property type="entry name" value="G_CP"/>
    <property type="match status" value="1"/>
</dbReference>
<dbReference type="PANTHER" id="PTHR32120">
    <property type="entry name" value="SMALL RIBOSOMAL SUBUNIT BIOGENESIS GTPASE RSGA"/>
    <property type="match status" value="1"/>
</dbReference>
<evidence type="ECO:0000256" key="9">
    <source>
        <dbReference type="ARBA" id="ARBA00023134"/>
    </source>
</evidence>
<dbReference type="NCBIfam" id="TIGR00157">
    <property type="entry name" value="ribosome small subunit-dependent GTPase A"/>
    <property type="match status" value="1"/>
</dbReference>
<keyword evidence="1 10" id="KW-0963">Cytoplasm</keyword>
<evidence type="ECO:0000256" key="7">
    <source>
        <dbReference type="ARBA" id="ARBA00022833"/>
    </source>
</evidence>
<dbReference type="PROSITE" id="PS50936">
    <property type="entry name" value="ENGC_GTPASE"/>
    <property type="match status" value="1"/>
</dbReference>
<evidence type="ECO:0000256" key="2">
    <source>
        <dbReference type="ARBA" id="ARBA00022517"/>
    </source>
</evidence>
<dbReference type="Pfam" id="PF03193">
    <property type="entry name" value="RsgA_GTPase"/>
    <property type="match status" value="1"/>
</dbReference>
<feature type="binding site" evidence="10">
    <location>
        <begin position="159"/>
        <end position="167"/>
    </location>
    <ligand>
        <name>GTP</name>
        <dbReference type="ChEBI" id="CHEBI:37565"/>
    </ligand>
</feature>
<dbReference type="EMBL" id="DXIE01000015">
    <property type="protein sequence ID" value="HIV61618.1"/>
    <property type="molecule type" value="Genomic_DNA"/>
</dbReference>
<dbReference type="GO" id="GO:0019843">
    <property type="term" value="F:rRNA binding"/>
    <property type="evidence" value="ECO:0007669"/>
    <property type="project" value="UniProtKB-KW"/>
</dbReference>
<organism evidence="13 14">
    <name type="scientific">Candidatus Butyricicoccus avistercoris</name>
    <dbReference type="NCBI Taxonomy" id="2838518"/>
    <lineage>
        <taxon>Bacteria</taxon>
        <taxon>Bacillati</taxon>
        <taxon>Bacillota</taxon>
        <taxon>Clostridia</taxon>
        <taxon>Eubacteriales</taxon>
        <taxon>Butyricicoccaceae</taxon>
        <taxon>Butyricicoccus</taxon>
    </lineage>
</organism>
<protein>
    <recommendedName>
        <fullName evidence="10">Small ribosomal subunit biogenesis GTPase RsgA</fullName>
        <ecNumber evidence="10">3.6.1.-</ecNumber>
    </recommendedName>
</protein>
<keyword evidence="2 10" id="KW-0690">Ribosome biogenesis</keyword>
<evidence type="ECO:0000313" key="14">
    <source>
        <dbReference type="Proteomes" id="UP000886808"/>
    </source>
</evidence>
<evidence type="ECO:0000259" key="12">
    <source>
        <dbReference type="PROSITE" id="PS51721"/>
    </source>
</evidence>
<dbReference type="InterPro" id="IPR031944">
    <property type="entry name" value="RsgA_N"/>
</dbReference>
<gene>
    <name evidence="10 13" type="primary">rsgA</name>
    <name evidence="13" type="ORF">H9746_02045</name>
</gene>